<evidence type="ECO:0000313" key="1">
    <source>
        <dbReference type="EMBL" id="CAH2020878.1"/>
    </source>
</evidence>
<keyword evidence="2" id="KW-1185">Reference proteome</keyword>
<gene>
    <name evidence="1" type="ORF">ACAOBT_LOCUS38153</name>
</gene>
<reference evidence="1" key="1">
    <citation type="submission" date="2022-03" db="EMBL/GenBank/DDBJ databases">
        <authorList>
            <person name="Sayadi A."/>
        </authorList>
    </citation>
    <scope>NUCLEOTIDE SEQUENCE</scope>
</reference>
<dbReference type="Proteomes" id="UP001152888">
    <property type="component" value="Unassembled WGS sequence"/>
</dbReference>
<name>A0A9P0VV06_ACAOB</name>
<comment type="caution">
    <text evidence="1">The sequence shown here is derived from an EMBL/GenBank/DDBJ whole genome shotgun (WGS) entry which is preliminary data.</text>
</comment>
<accession>A0A9P0VV06</accession>
<organism evidence="1 2">
    <name type="scientific">Acanthoscelides obtectus</name>
    <name type="common">Bean weevil</name>
    <name type="synonym">Bruchus obtectus</name>
    <dbReference type="NCBI Taxonomy" id="200917"/>
    <lineage>
        <taxon>Eukaryota</taxon>
        <taxon>Metazoa</taxon>
        <taxon>Ecdysozoa</taxon>
        <taxon>Arthropoda</taxon>
        <taxon>Hexapoda</taxon>
        <taxon>Insecta</taxon>
        <taxon>Pterygota</taxon>
        <taxon>Neoptera</taxon>
        <taxon>Endopterygota</taxon>
        <taxon>Coleoptera</taxon>
        <taxon>Polyphaga</taxon>
        <taxon>Cucujiformia</taxon>
        <taxon>Chrysomeloidea</taxon>
        <taxon>Chrysomelidae</taxon>
        <taxon>Bruchinae</taxon>
        <taxon>Bruchini</taxon>
        <taxon>Acanthoscelides</taxon>
    </lineage>
</organism>
<evidence type="ECO:0000313" key="2">
    <source>
        <dbReference type="Proteomes" id="UP001152888"/>
    </source>
</evidence>
<proteinExistence type="predicted"/>
<dbReference type="EMBL" id="CAKOFQ010011600">
    <property type="protein sequence ID" value="CAH2020878.1"/>
    <property type="molecule type" value="Genomic_DNA"/>
</dbReference>
<sequence>MASKPIKKYLIISRHRQILFNTCNHSSFLNKVCYFFYHTTCAFFIWRCEQDRYTPSWKTSGSLYEPSQPSVKPSRFIRALPVQCLPIRALLMNPLLKAPPVIKLPLGNSRLIENRHKTQFLINLNYITNPKLHENQHALNLQN</sequence>
<protein>
    <submittedName>
        <fullName evidence="1">Uncharacterized protein</fullName>
    </submittedName>
</protein>
<dbReference type="AlphaFoldDB" id="A0A9P0VV06"/>